<evidence type="ECO:0000313" key="5">
    <source>
        <dbReference type="Proteomes" id="UP000256321"/>
    </source>
</evidence>
<proteinExistence type="inferred from homology"/>
<dbReference type="Proteomes" id="UP000629596">
    <property type="component" value="Unassembled WGS sequence"/>
</dbReference>
<dbReference type="Pfam" id="PF05016">
    <property type="entry name" value="ParE_toxin"/>
    <property type="match status" value="1"/>
</dbReference>
<protein>
    <submittedName>
        <fullName evidence="4">Type II toxin-antitoxin system RelE/ParE family toxin</fullName>
    </submittedName>
</protein>
<name>A0A3D8HGL1_9BACT</name>
<keyword evidence="2" id="KW-1277">Toxin-antitoxin system</keyword>
<dbReference type="InterPro" id="IPR007712">
    <property type="entry name" value="RelE/ParE_toxin"/>
</dbReference>
<dbReference type="InterPro" id="IPR035093">
    <property type="entry name" value="RelE/ParE_toxin_dom_sf"/>
</dbReference>
<dbReference type="AlphaFoldDB" id="A0A3D8HGL1"/>
<evidence type="ECO:0000313" key="6">
    <source>
        <dbReference type="Proteomes" id="UP000629596"/>
    </source>
</evidence>
<keyword evidence="6" id="KW-1185">Reference proteome</keyword>
<dbReference type="Proteomes" id="UP000256321">
    <property type="component" value="Unassembled WGS sequence"/>
</dbReference>
<gene>
    <name evidence="4" type="ORF">DWU89_06055</name>
    <name evidence="3" type="ORF">H8784_05920</name>
</gene>
<dbReference type="PANTHER" id="PTHR33755">
    <property type="entry name" value="TOXIN PARE1-RELATED"/>
    <property type="match status" value="1"/>
</dbReference>
<evidence type="ECO:0000256" key="2">
    <source>
        <dbReference type="ARBA" id="ARBA00022649"/>
    </source>
</evidence>
<accession>A0A3D8HGL1</accession>
<dbReference type="InterPro" id="IPR051803">
    <property type="entry name" value="TA_system_RelE-like_toxin"/>
</dbReference>
<dbReference type="PANTHER" id="PTHR33755:SF7">
    <property type="entry name" value="TOXIN MODULE OF TOXIN-ANTITOXIN SYSTEM RELE_STBE FAMILY"/>
    <property type="match status" value="1"/>
</dbReference>
<comment type="caution">
    <text evidence="4">The sequence shown here is derived from an EMBL/GenBank/DDBJ whole genome shotgun (WGS) entry which is preliminary data.</text>
</comment>
<reference evidence="3 6" key="2">
    <citation type="submission" date="2020-08" db="EMBL/GenBank/DDBJ databases">
        <title>Genome public.</title>
        <authorList>
            <person name="Liu C."/>
            <person name="Sun Q."/>
        </authorList>
    </citation>
    <scope>NUCLEOTIDE SEQUENCE [LARGE SCALE GENOMIC DNA]</scope>
    <source>
        <strain evidence="3 6">426_9</strain>
    </source>
</reference>
<sequence>MAQMKIHWKRKALTKYKSIILWYKKKMGTSAAGKFMQGINDVVAVLEQNPYMGKEEPELKAYKKNYRSFVEHRNHKIIYYVEKDTVYIADIWPNSQNPENMNERLK</sequence>
<evidence type="ECO:0000313" key="3">
    <source>
        <dbReference type="EMBL" id="MBC8601257.1"/>
    </source>
</evidence>
<dbReference type="Gene3D" id="3.30.2310.20">
    <property type="entry name" value="RelE-like"/>
    <property type="match status" value="1"/>
</dbReference>
<dbReference type="RefSeq" id="WP_115498743.1">
    <property type="nucleotide sequence ID" value="NZ_JACRTI010000009.1"/>
</dbReference>
<organism evidence="4 5">
    <name type="scientific">Parabacteroides acidifaciens</name>
    <dbReference type="NCBI Taxonomy" id="2290935"/>
    <lineage>
        <taxon>Bacteria</taxon>
        <taxon>Pseudomonadati</taxon>
        <taxon>Bacteroidota</taxon>
        <taxon>Bacteroidia</taxon>
        <taxon>Bacteroidales</taxon>
        <taxon>Tannerellaceae</taxon>
        <taxon>Parabacteroides</taxon>
    </lineage>
</organism>
<dbReference type="EMBL" id="JACRTI010000009">
    <property type="protein sequence ID" value="MBC8601257.1"/>
    <property type="molecule type" value="Genomic_DNA"/>
</dbReference>
<evidence type="ECO:0000256" key="1">
    <source>
        <dbReference type="ARBA" id="ARBA00006226"/>
    </source>
</evidence>
<dbReference type="EMBL" id="QREV01000009">
    <property type="protein sequence ID" value="RDU50124.1"/>
    <property type="molecule type" value="Genomic_DNA"/>
</dbReference>
<reference evidence="4 5" key="1">
    <citation type="submission" date="2018-07" db="EMBL/GenBank/DDBJ databases">
        <title>Parabacteroides acidifaciens nov. sp., isolated from human feces.</title>
        <authorList>
            <person name="Wang Y.J."/>
        </authorList>
    </citation>
    <scope>NUCLEOTIDE SEQUENCE [LARGE SCALE GENOMIC DNA]</scope>
    <source>
        <strain evidence="4 5">426-9</strain>
    </source>
</reference>
<evidence type="ECO:0000313" key="4">
    <source>
        <dbReference type="EMBL" id="RDU50124.1"/>
    </source>
</evidence>
<dbReference type="SUPFAM" id="SSF143011">
    <property type="entry name" value="RelE-like"/>
    <property type="match status" value="1"/>
</dbReference>
<comment type="similarity">
    <text evidence="1">Belongs to the RelE toxin family.</text>
</comment>